<dbReference type="CDD" id="cd04301">
    <property type="entry name" value="NAT_SF"/>
    <property type="match status" value="1"/>
</dbReference>
<name>A0A5R8QFM2_9FIRM</name>
<dbReference type="GO" id="GO:0016747">
    <property type="term" value="F:acyltransferase activity, transferring groups other than amino-acyl groups"/>
    <property type="evidence" value="ECO:0007669"/>
    <property type="project" value="InterPro"/>
</dbReference>
<dbReference type="InterPro" id="IPR051531">
    <property type="entry name" value="N-acetyltransferase"/>
</dbReference>
<sequence length="278" mass="31964">MMGTTNRVRLIPLTVPQLQELAATNQLAATLPDIKLMPGVADAAVINAAKIKLEKMLELDALDYNWQTYWLIFHLADNAVIGTIGFKSLPDIKGRVEVGYGLVEQYRNQGIMSEALEVILTWAFKQDNCKYVCAKTHKTNPASKKVLEKNGFSIYYETEMEISWRLQKEVFFLHHTKEQFLCPYCLHNGSTILLHNDDWIFVESWLPEKMDSWLIIPKTHRTTIAELSDAEWTSLRPFIQQAQDYLMTNNQLETVQISWCASIQPASKKHIHLEINPQ</sequence>
<accession>A0A5R8QFM2</accession>
<feature type="domain" description="N-acetyltransferase" evidence="1">
    <location>
        <begin position="32"/>
        <end position="169"/>
    </location>
</feature>
<dbReference type="RefSeq" id="WP_138190484.1">
    <property type="nucleotide sequence ID" value="NZ_VBWP01000003.1"/>
</dbReference>
<reference evidence="2 3" key="1">
    <citation type="submission" date="2019-05" db="EMBL/GenBank/DDBJ databases">
        <title>Culicoidintestinum kansasii gen. nov., sp. nov. from the gastrointestinal tract of the biting midge, Culicoides sonorensis.</title>
        <authorList>
            <person name="Neupane S."/>
            <person name="Ghosh A."/>
            <person name="Gunther S."/>
            <person name="Martin K."/>
            <person name="Zurek L."/>
        </authorList>
    </citation>
    <scope>NUCLEOTIDE SEQUENCE [LARGE SCALE GENOMIC DNA]</scope>
    <source>
        <strain evidence="2 3">CS-1</strain>
    </source>
</reference>
<protein>
    <submittedName>
        <fullName evidence="2">GNAT family N-acetyltransferase</fullName>
    </submittedName>
</protein>
<dbReference type="PANTHER" id="PTHR43792">
    <property type="entry name" value="GNAT FAMILY, PUTATIVE (AFU_ORTHOLOGUE AFUA_3G00765)-RELATED-RELATED"/>
    <property type="match status" value="1"/>
</dbReference>
<gene>
    <name evidence="2" type="ORF">FEZ08_04245</name>
</gene>
<dbReference type="Gene3D" id="3.30.428.10">
    <property type="entry name" value="HIT-like"/>
    <property type="match status" value="1"/>
</dbReference>
<organism evidence="2 3">
    <name type="scientific">Culicoidibacter larvae</name>
    <dbReference type="NCBI Taxonomy" id="2579976"/>
    <lineage>
        <taxon>Bacteria</taxon>
        <taxon>Bacillati</taxon>
        <taxon>Bacillota</taxon>
        <taxon>Culicoidibacteria</taxon>
        <taxon>Culicoidibacterales</taxon>
        <taxon>Culicoidibacteraceae</taxon>
        <taxon>Culicoidibacter</taxon>
    </lineage>
</organism>
<dbReference type="OrthoDB" id="452315at2"/>
<keyword evidence="3" id="KW-1185">Reference proteome</keyword>
<evidence type="ECO:0000259" key="1">
    <source>
        <dbReference type="PROSITE" id="PS51186"/>
    </source>
</evidence>
<dbReference type="SUPFAM" id="SSF55729">
    <property type="entry name" value="Acyl-CoA N-acyltransferases (Nat)"/>
    <property type="match status" value="1"/>
</dbReference>
<dbReference type="InterPro" id="IPR000182">
    <property type="entry name" value="GNAT_dom"/>
</dbReference>
<dbReference type="Gene3D" id="3.40.630.30">
    <property type="match status" value="1"/>
</dbReference>
<proteinExistence type="predicted"/>
<dbReference type="AlphaFoldDB" id="A0A5R8QFM2"/>
<dbReference type="EMBL" id="VBWP01000003">
    <property type="protein sequence ID" value="TLG75263.1"/>
    <property type="molecule type" value="Genomic_DNA"/>
</dbReference>
<dbReference type="SUPFAM" id="SSF54197">
    <property type="entry name" value="HIT-like"/>
    <property type="match status" value="1"/>
</dbReference>
<dbReference type="PANTHER" id="PTHR43792:SF13">
    <property type="entry name" value="ACETYLTRANSFERASE"/>
    <property type="match status" value="1"/>
</dbReference>
<evidence type="ECO:0000313" key="3">
    <source>
        <dbReference type="Proteomes" id="UP000306912"/>
    </source>
</evidence>
<dbReference type="InParanoid" id="A0A5R8QFM2"/>
<dbReference type="Pfam" id="PF13302">
    <property type="entry name" value="Acetyltransf_3"/>
    <property type="match status" value="1"/>
</dbReference>
<dbReference type="Proteomes" id="UP000306912">
    <property type="component" value="Unassembled WGS sequence"/>
</dbReference>
<evidence type="ECO:0000313" key="2">
    <source>
        <dbReference type="EMBL" id="TLG75263.1"/>
    </source>
</evidence>
<comment type="caution">
    <text evidence="2">The sequence shown here is derived from an EMBL/GenBank/DDBJ whole genome shotgun (WGS) entry which is preliminary data.</text>
</comment>
<keyword evidence="2" id="KW-0808">Transferase</keyword>
<dbReference type="InterPro" id="IPR016181">
    <property type="entry name" value="Acyl_CoA_acyltransferase"/>
</dbReference>
<dbReference type="InterPro" id="IPR036265">
    <property type="entry name" value="HIT-like_sf"/>
</dbReference>
<dbReference type="PROSITE" id="PS51186">
    <property type="entry name" value="GNAT"/>
    <property type="match status" value="1"/>
</dbReference>